<dbReference type="InterPro" id="IPR004769">
    <property type="entry name" value="Pur_lyase"/>
</dbReference>
<evidence type="ECO:0000256" key="8">
    <source>
        <dbReference type="ARBA" id="ARBA00030717"/>
    </source>
</evidence>
<dbReference type="CDD" id="cd01360">
    <property type="entry name" value="Adenylsuccinate_lyase_1"/>
    <property type="match status" value="1"/>
</dbReference>
<sequence>MIERYETEAMRRIWSEENKYRAWLRVELAVCRAWAEEGTIPMEVYDVISKKASFDIDRIREIESRVHHDVIAFVSCVAESVGEHGRFIHLGLTSSDVLDTASALLLKDSLDVIAGELTSLKDKVLEKAFIYKHTPCVGRTHGVHAEPMSFGLKLLNWYSQLERSEERLKLAYKQINYGKISGAVGTYAHCPPSIEQRACSFLGLQPAQVSNQILQRDRHAFLLHVLALLGSSMENMALEIRHLQRTEVLEAMEPFSKGQKGSSAMPHKRNPILCERICGMARLLRGYSLSAMENVALWHERDISHSSVERVIWPDAFHIAHYMLSLLRRVVDGLEVNVDRMAKNINLTKGLVFSQRVLLALVDRGANRDEAYEVVQKYALKCWDGEEGFKEMLSRDPLVMSLLTKEELDGLFDVNYYLRFVDDIFDRFK</sequence>
<organism evidence="13 14">
    <name type="scientific">Acetomicrobium flavidum</name>
    <dbReference type="NCBI Taxonomy" id="49896"/>
    <lineage>
        <taxon>Bacteria</taxon>
        <taxon>Thermotogati</taxon>
        <taxon>Synergistota</taxon>
        <taxon>Synergistia</taxon>
        <taxon>Synergistales</taxon>
        <taxon>Acetomicrobiaceae</taxon>
        <taxon>Acetomicrobium</taxon>
    </lineage>
</organism>
<evidence type="ECO:0000256" key="5">
    <source>
        <dbReference type="ARBA" id="ARBA00017058"/>
    </source>
</evidence>
<reference evidence="13 14" key="1">
    <citation type="submission" date="2016-11" db="EMBL/GenBank/DDBJ databases">
        <authorList>
            <person name="Varghese N."/>
            <person name="Submissions S."/>
        </authorList>
    </citation>
    <scope>NUCLEOTIDE SEQUENCE [LARGE SCALE GENOMIC DNA]</scope>
    <source>
        <strain evidence="13 14">DSM 20664</strain>
    </source>
</reference>
<keyword evidence="11" id="KW-0658">Purine biosynthesis</keyword>
<comment type="pathway">
    <text evidence="2 11">Purine metabolism; AMP biosynthesis via de novo pathway; AMP from IMP: step 2/2.</text>
</comment>
<dbReference type="Proteomes" id="UP000185093">
    <property type="component" value="Unassembled WGS sequence"/>
</dbReference>
<dbReference type="Gene3D" id="1.20.200.10">
    <property type="entry name" value="Fumarase/aspartase (Central domain)"/>
    <property type="match status" value="1"/>
</dbReference>
<comment type="catalytic activity">
    <reaction evidence="9">
        <text>N(6)-(1,2-dicarboxyethyl)-AMP = fumarate + AMP</text>
        <dbReference type="Rhea" id="RHEA:16853"/>
        <dbReference type="ChEBI" id="CHEBI:29806"/>
        <dbReference type="ChEBI" id="CHEBI:57567"/>
        <dbReference type="ChEBI" id="CHEBI:456215"/>
        <dbReference type="EC" id="4.3.2.2"/>
    </reaction>
    <physiologicalReaction direction="left-to-right" evidence="9">
        <dbReference type="Rhea" id="RHEA:16854"/>
    </physiologicalReaction>
</comment>
<comment type="similarity">
    <text evidence="3 11">Belongs to the lyase 1 family. Adenylosuccinate lyase subfamily.</text>
</comment>
<evidence type="ECO:0000256" key="7">
    <source>
        <dbReference type="ARBA" id="ARBA00024477"/>
    </source>
</evidence>
<dbReference type="SMART" id="SM00998">
    <property type="entry name" value="ADSL_C"/>
    <property type="match status" value="1"/>
</dbReference>
<keyword evidence="14" id="KW-1185">Reference proteome</keyword>
<dbReference type="Pfam" id="PF00206">
    <property type="entry name" value="Lyase_1"/>
    <property type="match status" value="1"/>
</dbReference>
<dbReference type="SUPFAM" id="SSF48557">
    <property type="entry name" value="L-aspartase-like"/>
    <property type="match status" value="1"/>
</dbReference>
<dbReference type="NCBIfam" id="TIGR00928">
    <property type="entry name" value="purB"/>
    <property type="match status" value="1"/>
</dbReference>
<dbReference type="InterPro" id="IPR024083">
    <property type="entry name" value="Fumarase/histidase_N"/>
</dbReference>
<evidence type="ECO:0000256" key="6">
    <source>
        <dbReference type="ARBA" id="ARBA00023239"/>
    </source>
</evidence>
<comment type="caution">
    <text evidence="13">The sequence shown here is derived from an EMBL/GenBank/DDBJ whole genome shotgun (WGS) entry which is preliminary data.</text>
</comment>
<evidence type="ECO:0000259" key="12">
    <source>
        <dbReference type="SMART" id="SM00998"/>
    </source>
</evidence>
<dbReference type="Gene3D" id="1.10.40.30">
    <property type="entry name" value="Fumarase/aspartase (C-terminal domain)"/>
    <property type="match status" value="1"/>
</dbReference>
<dbReference type="InterPro" id="IPR019468">
    <property type="entry name" value="AdenyloSucc_lyase_C"/>
</dbReference>
<evidence type="ECO:0000313" key="13">
    <source>
        <dbReference type="EMBL" id="SIN63730.1"/>
    </source>
</evidence>
<dbReference type="GO" id="GO:0016829">
    <property type="term" value="F:lyase activity"/>
    <property type="evidence" value="ECO:0007669"/>
    <property type="project" value="UniProtKB-KW"/>
</dbReference>
<dbReference type="RefSeq" id="WP_074199141.1">
    <property type="nucleotide sequence ID" value="NZ_FSQZ01000001.1"/>
</dbReference>
<dbReference type="InterPro" id="IPR020557">
    <property type="entry name" value="Fumarate_lyase_CS"/>
</dbReference>
<keyword evidence="6 11" id="KW-0456">Lyase</keyword>
<dbReference type="EC" id="4.3.2.2" evidence="4 10"/>
<evidence type="ECO:0000313" key="14">
    <source>
        <dbReference type="Proteomes" id="UP000185093"/>
    </source>
</evidence>
<dbReference type="PROSITE" id="PS00163">
    <property type="entry name" value="FUMARATE_LYASES"/>
    <property type="match status" value="1"/>
</dbReference>
<comment type="pathway">
    <text evidence="1 11">Purine metabolism; IMP biosynthesis via de novo pathway; 5-amino-1-(5-phospho-D-ribosyl)imidazole-4-carboxamide from 5-amino-1-(5-phospho-D-ribosyl)imidazole-4-carboxylate: step 2/2.</text>
</comment>
<name>A0ABY1JBH2_9BACT</name>
<proteinExistence type="inferred from homology"/>
<dbReference type="PANTHER" id="PTHR43172:SF1">
    <property type="entry name" value="ADENYLOSUCCINATE LYASE"/>
    <property type="match status" value="1"/>
</dbReference>
<dbReference type="PRINTS" id="PR00145">
    <property type="entry name" value="ARGSUCLYASE"/>
</dbReference>
<dbReference type="PRINTS" id="PR00149">
    <property type="entry name" value="FUMRATELYASE"/>
</dbReference>
<evidence type="ECO:0000256" key="11">
    <source>
        <dbReference type="RuleBase" id="RU361172"/>
    </source>
</evidence>
<evidence type="ECO:0000256" key="3">
    <source>
        <dbReference type="ARBA" id="ARBA00008273"/>
    </source>
</evidence>
<dbReference type="Gene3D" id="1.10.275.10">
    <property type="entry name" value="Fumarase/aspartase (N-terminal domain)"/>
    <property type="match status" value="1"/>
</dbReference>
<dbReference type="InterPro" id="IPR000362">
    <property type="entry name" value="Fumarate_lyase_fam"/>
</dbReference>
<comment type="catalytic activity">
    <reaction evidence="7">
        <text>(2S)-2-[5-amino-1-(5-phospho-beta-D-ribosyl)imidazole-4-carboxamido]succinate = 5-amino-1-(5-phospho-beta-D-ribosyl)imidazole-4-carboxamide + fumarate</text>
        <dbReference type="Rhea" id="RHEA:23920"/>
        <dbReference type="ChEBI" id="CHEBI:29806"/>
        <dbReference type="ChEBI" id="CHEBI:58443"/>
        <dbReference type="ChEBI" id="CHEBI:58475"/>
        <dbReference type="EC" id="4.3.2.2"/>
    </reaction>
    <physiologicalReaction direction="left-to-right" evidence="7">
        <dbReference type="Rhea" id="RHEA:23921"/>
    </physiologicalReaction>
</comment>
<evidence type="ECO:0000256" key="10">
    <source>
        <dbReference type="NCBIfam" id="TIGR00928"/>
    </source>
</evidence>
<evidence type="ECO:0000256" key="4">
    <source>
        <dbReference type="ARBA" id="ARBA00012339"/>
    </source>
</evidence>
<gene>
    <name evidence="13" type="ORF">SAMN05444368_0460</name>
</gene>
<dbReference type="EMBL" id="FSQZ01000001">
    <property type="protein sequence ID" value="SIN63730.1"/>
    <property type="molecule type" value="Genomic_DNA"/>
</dbReference>
<protein>
    <recommendedName>
        <fullName evidence="5 10">Adenylosuccinate lyase</fullName>
        <shortName evidence="11">ASL</shortName>
        <ecNumber evidence="4 10">4.3.2.2</ecNumber>
    </recommendedName>
    <alternativeName>
        <fullName evidence="8 11">Adenylosuccinase</fullName>
    </alternativeName>
</protein>
<dbReference type="PANTHER" id="PTHR43172">
    <property type="entry name" value="ADENYLOSUCCINATE LYASE"/>
    <property type="match status" value="1"/>
</dbReference>
<evidence type="ECO:0000256" key="2">
    <source>
        <dbReference type="ARBA" id="ARBA00004734"/>
    </source>
</evidence>
<dbReference type="InterPro" id="IPR008948">
    <property type="entry name" value="L-Aspartase-like"/>
</dbReference>
<feature type="domain" description="Adenylosuccinate lyase C-terminal" evidence="12">
    <location>
        <begin position="349"/>
        <end position="429"/>
    </location>
</feature>
<dbReference type="Pfam" id="PF10397">
    <property type="entry name" value="ADSL_C"/>
    <property type="match status" value="1"/>
</dbReference>
<accession>A0ABY1JBH2</accession>
<evidence type="ECO:0000256" key="1">
    <source>
        <dbReference type="ARBA" id="ARBA00004706"/>
    </source>
</evidence>
<dbReference type="InterPro" id="IPR022761">
    <property type="entry name" value="Fumarate_lyase_N"/>
</dbReference>
<evidence type="ECO:0000256" key="9">
    <source>
        <dbReference type="ARBA" id="ARBA00049115"/>
    </source>
</evidence>